<accession>A0A1G8SE32</accession>
<proteinExistence type="predicted"/>
<keyword evidence="3" id="KW-1185">Reference proteome</keyword>
<protein>
    <submittedName>
        <fullName evidence="2">Uncharacterized protein</fullName>
    </submittedName>
</protein>
<evidence type="ECO:0000313" key="3">
    <source>
        <dbReference type="Proteomes" id="UP000198853"/>
    </source>
</evidence>
<evidence type="ECO:0000313" key="2">
    <source>
        <dbReference type="EMBL" id="SDJ26930.1"/>
    </source>
</evidence>
<name>A0A1G8SE32_9BACI</name>
<keyword evidence="1" id="KW-0812">Transmembrane</keyword>
<evidence type="ECO:0000256" key="1">
    <source>
        <dbReference type="SAM" id="Phobius"/>
    </source>
</evidence>
<feature type="transmembrane region" description="Helical" evidence="1">
    <location>
        <begin position="82"/>
        <end position="107"/>
    </location>
</feature>
<feature type="transmembrane region" description="Helical" evidence="1">
    <location>
        <begin position="35"/>
        <end position="53"/>
    </location>
</feature>
<keyword evidence="1" id="KW-1133">Transmembrane helix</keyword>
<dbReference type="EMBL" id="FNEN01000025">
    <property type="protein sequence ID" value="SDJ26930.1"/>
    <property type="molecule type" value="Genomic_DNA"/>
</dbReference>
<organism evidence="2 3">
    <name type="scientific">Natribacillus halophilus</name>
    <dbReference type="NCBI Taxonomy" id="549003"/>
    <lineage>
        <taxon>Bacteria</taxon>
        <taxon>Bacillati</taxon>
        <taxon>Bacillota</taxon>
        <taxon>Bacilli</taxon>
        <taxon>Bacillales</taxon>
        <taxon>Bacillaceae</taxon>
        <taxon>Natribacillus</taxon>
    </lineage>
</organism>
<dbReference type="OrthoDB" id="2974561at2"/>
<sequence>MAYETKNIIFLSLIAAFAVYYFIDVQSLPEAEERRLVEVIVAGLFIVIAFQLFKSIRMLIKQQNDESSFLKDIIEWLKSKQALLVGTFTIYIIAIPLLGFFFTSIILEFRTPNSKGFSVTM</sequence>
<keyword evidence="1" id="KW-0472">Membrane</keyword>
<gene>
    <name evidence="2" type="ORF">SAMN04488123_12531</name>
</gene>
<feature type="transmembrane region" description="Helical" evidence="1">
    <location>
        <begin position="7"/>
        <end position="23"/>
    </location>
</feature>
<dbReference type="RefSeq" id="WP_090400035.1">
    <property type="nucleotide sequence ID" value="NZ_FNEN01000025.1"/>
</dbReference>
<reference evidence="2 3" key="1">
    <citation type="submission" date="2016-10" db="EMBL/GenBank/DDBJ databases">
        <authorList>
            <person name="de Groot N.N."/>
        </authorList>
    </citation>
    <scope>NUCLEOTIDE SEQUENCE [LARGE SCALE GENOMIC DNA]</scope>
    <source>
        <strain evidence="2 3">DSM 21771</strain>
    </source>
</reference>
<dbReference type="Proteomes" id="UP000198853">
    <property type="component" value="Unassembled WGS sequence"/>
</dbReference>
<dbReference type="AlphaFoldDB" id="A0A1G8SE32"/>